<dbReference type="InterPro" id="IPR000424">
    <property type="entry name" value="Primosome_PriB/ssb"/>
</dbReference>
<evidence type="ECO:0000256" key="2">
    <source>
        <dbReference type="PROSITE-ProRule" id="PRU00252"/>
    </source>
</evidence>
<keyword evidence="5" id="KW-1185">Reference proteome</keyword>
<dbReference type="Proteomes" id="UP001501237">
    <property type="component" value="Unassembled WGS sequence"/>
</dbReference>
<name>A0ABP6QJP9_9ACTN</name>
<dbReference type="Gene3D" id="2.40.50.140">
    <property type="entry name" value="Nucleic acid-binding proteins"/>
    <property type="match status" value="1"/>
</dbReference>
<feature type="region of interest" description="Disordered" evidence="3">
    <location>
        <begin position="141"/>
        <end position="169"/>
    </location>
</feature>
<dbReference type="InterPro" id="IPR012340">
    <property type="entry name" value="NA-bd_OB-fold"/>
</dbReference>
<dbReference type="Pfam" id="PF00436">
    <property type="entry name" value="SSB"/>
    <property type="match status" value="1"/>
</dbReference>
<evidence type="ECO:0008006" key="6">
    <source>
        <dbReference type="Google" id="ProtNLM"/>
    </source>
</evidence>
<organism evidence="4 5">
    <name type="scientific">Actinocorallia longicatena</name>
    <dbReference type="NCBI Taxonomy" id="111803"/>
    <lineage>
        <taxon>Bacteria</taxon>
        <taxon>Bacillati</taxon>
        <taxon>Actinomycetota</taxon>
        <taxon>Actinomycetes</taxon>
        <taxon>Streptosporangiales</taxon>
        <taxon>Thermomonosporaceae</taxon>
        <taxon>Actinocorallia</taxon>
    </lineage>
</organism>
<evidence type="ECO:0000256" key="1">
    <source>
        <dbReference type="ARBA" id="ARBA00023125"/>
    </source>
</evidence>
<protein>
    <recommendedName>
        <fullName evidence="6">Single-stranded DNA-binding protein</fullName>
    </recommendedName>
</protein>
<keyword evidence="1 2" id="KW-0238">DNA-binding</keyword>
<dbReference type="RefSeq" id="WP_344835016.1">
    <property type="nucleotide sequence ID" value="NZ_BAAAUV010000019.1"/>
</dbReference>
<dbReference type="PROSITE" id="PS50935">
    <property type="entry name" value="SSB"/>
    <property type="match status" value="1"/>
</dbReference>
<evidence type="ECO:0000313" key="4">
    <source>
        <dbReference type="EMBL" id="GAA3229694.1"/>
    </source>
</evidence>
<accession>A0ABP6QJP9</accession>
<dbReference type="EMBL" id="BAAAUV010000019">
    <property type="protein sequence ID" value="GAA3229694.1"/>
    <property type="molecule type" value="Genomic_DNA"/>
</dbReference>
<dbReference type="CDD" id="cd04496">
    <property type="entry name" value="SSB_OBF"/>
    <property type="match status" value="1"/>
</dbReference>
<evidence type="ECO:0000256" key="3">
    <source>
        <dbReference type="SAM" id="MobiDB-lite"/>
    </source>
</evidence>
<gene>
    <name evidence="4" type="ORF">GCM10010468_59750</name>
</gene>
<dbReference type="SUPFAM" id="SSF50249">
    <property type="entry name" value="Nucleic acid-binding proteins"/>
    <property type="match status" value="1"/>
</dbReference>
<reference evidence="5" key="1">
    <citation type="journal article" date="2019" name="Int. J. Syst. Evol. Microbiol.">
        <title>The Global Catalogue of Microorganisms (GCM) 10K type strain sequencing project: providing services to taxonomists for standard genome sequencing and annotation.</title>
        <authorList>
            <consortium name="The Broad Institute Genomics Platform"/>
            <consortium name="The Broad Institute Genome Sequencing Center for Infectious Disease"/>
            <person name="Wu L."/>
            <person name="Ma J."/>
        </authorList>
    </citation>
    <scope>NUCLEOTIDE SEQUENCE [LARGE SCALE GENOMIC DNA]</scope>
    <source>
        <strain evidence="5">JCM 9377</strain>
    </source>
</reference>
<sequence length="169" mass="18592">MDEAYTTLIGWVAAKPQYRITSNGVPFLSLRAGITPRRFVRETGLWTEQPPTFVAISCWKALAENVNASEFGPGTPIIAQGRLRVREYEHAGERRYTVELEAIALGPDLNRGKAYFQRVVKNAPTTVTDLEEAAELTEQVAGRAVPLRPAAPSPGETEPVEREEAEEAA</sequence>
<proteinExistence type="predicted"/>
<comment type="caution">
    <text evidence="4">The sequence shown here is derived from an EMBL/GenBank/DDBJ whole genome shotgun (WGS) entry which is preliminary data.</text>
</comment>
<evidence type="ECO:0000313" key="5">
    <source>
        <dbReference type="Proteomes" id="UP001501237"/>
    </source>
</evidence>